<evidence type="ECO:0000256" key="8">
    <source>
        <dbReference type="ARBA" id="ARBA00023163"/>
    </source>
</evidence>
<dbReference type="Gene3D" id="1.10.10.60">
    <property type="entry name" value="Homeodomain-like"/>
    <property type="match status" value="1"/>
</dbReference>
<evidence type="ECO:0000256" key="1">
    <source>
        <dbReference type="ARBA" id="ARBA00008798"/>
    </source>
</evidence>
<keyword evidence="5 9" id="KW-0805">Transcription regulation</keyword>
<evidence type="ECO:0000256" key="9">
    <source>
        <dbReference type="PIRNR" id="PIRNR000774"/>
    </source>
</evidence>
<dbReference type="Gene3D" id="1.10.10.1330">
    <property type="entry name" value="RNA polymerase sigma-54 factor, core-binding domain"/>
    <property type="match status" value="1"/>
</dbReference>
<gene>
    <name evidence="12" type="ORF">TP2_15420</name>
</gene>
<evidence type="ECO:0000256" key="7">
    <source>
        <dbReference type="ARBA" id="ARBA00023125"/>
    </source>
</evidence>
<evidence type="ECO:0000259" key="10">
    <source>
        <dbReference type="Pfam" id="PF04552"/>
    </source>
</evidence>
<evidence type="ECO:0000256" key="3">
    <source>
        <dbReference type="ARBA" id="ARBA00022679"/>
    </source>
</evidence>
<dbReference type="Proteomes" id="UP000027432">
    <property type="component" value="Unassembled WGS sequence"/>
</dbReference>
<dbReference type="GO" id="GO:0016987">
    <property type="term" value="F:sigma factor activity"/>
    <property type="evidence" value="ECO:0007669"/>
    <property type="project" value="UniProtKB-KW"/>
</dbReference>
<dbReference type="AlphaFoldDB" id="A0A074JFZ0"/>
<protein>
    <recommendedName>
        <fullName evidence="9">RNA polymerase sigma-54 factor</fullName>
    </recommendedName>
</protein>
<evidence type="ECO:0000256" key="6">
    <source>
        <dbReference type="ARBA" id="ARBA00023082"/>
    </source>
</evidence>
<dbReference type="eggNOG" id="COG1508">
    <property type="taxonomic scope" value="Bacteria"/>
</dbReference>
<evidence type="ECO:0000256" key="2">
    <source>
        <dbReference type="ARBA" id="ARBA00022478"/>
    </source>
</evidence>
<feature type="domain" description="RNA polymerase sigma factor 54 core-binding" evidence="11">
    <location>
        <begin position="64"/>
        <end position="245"/>
    </location>
</feature>
<reference evidence="12 13" key="1">
    <citation type="submission" date="2013-07" db="EMBL/GenBank/DDBJ databases">
        <title>Thioclava pacifica DSM 10166 Genome Sequencing.</title>
        <authorList>
            <person name="Lai Q."/>
            <person name="Shao Z."/>
        </authorList>
    </citation>
    <scope>NUCLEOTIDE SEQUENCE [LARGE SCALE GENOMIC DNA]</scope>
    <source>
        <strain evidence="12 13">DSM 10166</strain>
    </source>
</reference>
<comment type="caution">
    <text evidence="12">The sequence shown here is derived from an EMBL/GenBank/DDBJ whole genome shotgun (WGS) entry which is preliminary data.</text>
</comment>
<keyword evidence="7 9" id="KW-0238">DNA-binding</keyword>
<dbReference type="PIRSF" id="PIRSF000774">
    <property type="entry name" value="RpoN"/>
    <property type="match status" value="1"/>
</dbReference>
<dbReference type="GO" id="GO:0016779">
    <property type="term" value="F:nucleotidyltransferase activity"/>
    <property type="evidence" value="ECO:0007669"/>
    <property type="project" value="UniProtKB-KW"/>
</dbReference>
<keyword evidence="6 9" id="KW-0731">Sigma factor</keyword>
<evidence type="ECO:0000313" key="12">
    <source>
        <dbReference type="EMBL" id="KEO55429.1"/>
    </source>
</evidence>
<dbReference type="Pfam" id="PF04963">
    <property type="entry name" value="Sigma54_CBD"/>
    <property type="match status" value="1"/>
</dbReference>
<organism evidence="12 13">
    <name type="scientific">Thioclava pacifica DSM 10166</name>
    <dbReference type="NCBI Taxonomy" id="1353537"/>
    <lineage>
        <taxon>Bacteria</taxon>
        <taxon>Pseudomonadati</taxon>
        <taxon>Pseudomonadota</taxon>
        <taxon>Alphaproteobacteria</taxon>
        <taxon>Rhodobacterales</taxon>
        <taxon>Paracoccaceae</taxon>
        <taxon>Thioclava</taxon>
    </lineage>
</organism>
<dbReference type="OrthoDB" id="9814402at2"/>
<accession>A0A074JFZ0</accession>
<dbReference type="GO" id="GO:0000428">
    <property type="term" value="C:DNA-directed RNA polymerase complex"/>
    <property type="evidence" value="ECO:0007669"/>
    <property type="project" value="UniProtKB-KW"/>
</dbReference>
<dbReference type="InterPro" id="IPR007046">
    <property type="entry name" value="RNA_pol_sigma_54_core-bd"/>
</dbReference>
<evidence type="ECO:0000313" key="13">
    <source>
        <dbReference type="Proteomes" id="UP000027432"/>
    </source>
</evidence>
<dbReference type="PRINTS" id="PR00045">
    <property type="entry name" value="SIGMA54FCT"/>
</dbReference>
<dbReference type="GO" id="GO:0006352">
    <property type="term" value="P:DNA-templated transcription initiation"/>
    <property type="evidence" value="ECO:0007669"/>
    <property type="project" value="InterPro"/>
</dbReference>
<proteinExistence type="inferred from homology"/>
<evidence type="ECO:0000256" key="5">
    <source>
        <dbReference type="ARBA" id="ARBA00023015"/>
    </source>
</evidence>
<dbReference type="Pfam" id="PF00309">
    <property type="entry name" value="Sigma54_AID"/>
    <property type="match status" value="1"/>
</dbReference>
<dbReference type="GO" id="GO:0001216">
    <property type="term" value="F:DNA-binding transcription activator activity"/>
    <property type="evidence" value="ECO:0007669"/>
    <property type="project" value="InterPro"/>
</dbReference>
<dbReference type="PANTHER" id="PTHR32248">
    <property type="entry name" value="RNA POLYMERASE SIGMA-54 FACTOR"/>
    <property type="match status" value="1"/>
</dbReference>
<keyword evidence="8 9" id="KW-0804">Transcription</keyword>
<keyword evidence="2 9" id="KW-0240">DNA-directed RNA polymerase</keyword>
<name>A0A074JFZ0_9RHOB</name>
<dbReference type="STRING" id="1353537.TP2_15420"/>
<comment type="function">
    <text evidence="9">Sigma factors are initiation factors that promote the attachment of RNA polymerase to specific initiation sites and are then released.</text>
</comment>
<evidence type="ECO:0000259" key="11">
    <source>
        <dbReference type="Pfam" id="PF04963"/>
    </source>
</evidence>
<keyword evidence="4 9" id="KW-0548">Nucleotidyltransferase</keyword>
<dbReference type="Pfam" id="PF04552">
    <property type="entry name" value="Sigma54_DBD"/>
    <property type="match status" value="1"/>
</dbReference>
<comment type="similarity">
    <text evidence="1 9">Belongs to the sigma-54 factor family.</text>
</comment>
<dbReference type="RefSeq" id="WP_038073645.1">
    <property type="nucleotide sequence ID" value="NZ_AUND01000002.1"/>
</dbReference>
<dbReference type="EMBL" id="AUND01000002">
    <property type="protein sequence ID" value="KEO55429.1"/>
    <property type="molecule type" value="Genomic_DNA"/>
</dbReference>
<sequence length="415" mass="45075">MELTQKVTQRLDTRLKLTQDLHRAIGFLELSNLELAQTLREAASDNPWLRVRLPPAMEDGAADIAAPGPSLHAHVLAQIDRLAPLPTDRRIALALLDAMGANGFLEMPVEKIAATLRLPTARVETVLACLQTIEPRGLFARSLGECLSLQLAEVEEISPQMRRMLDALPVLAERGHAGLAEAAGLSADELAPLLARLRDLNPRPAAGFSVDTARTRIPDLIFEKEGDSWSVRLNPESLPRIEVNDFKGGASPAVSFSRERSAAMQLVRAIQKRNENLLALGSLLAREQAQFLSDGPVGQRVLTRRDAARQLGLHESTVGRLASSSSAATPAMGVLELRRFFSRAPSKQTEISSQQGSLALTTRIEQMISEEDPASPLNDGQLTDALRAEGIRVSRRVVAKLRAGAGIPNRTVRRA</sequence>
<dbReference type="PANTHER" id="PTHR32248:SF4">
    <property type="entry name" value="RNA POLYMERASE SIGMA-54 FACTOR"/>
    <property type="match status" value="1"/>
</dbReference>
<dbReference type="InterPro" id="IPR038709">
    <property type="entry name" value="RpoN_core-bd_sf"/>
</dbReference>
<dbReference type="GO" id="GO:0003677">
    <property type="term" value="F:DNA binding"/>
    <property type="evidence" value="ECO:0007669"/>
    <property type="project" value="UniProtKB-KW"/>
</dbReference>
<keyword evidence="3 9" id="KW-0808">Transferase</keyword>
<evidence type="ECO:0000256" key="4">
    <source>
        <dbReference type="ARBA" id="ARBA00022695"/>
    </source>
</evidence>
<dbReference type="InterPro" id="IPR000394">
    <property type="entry name" value="RNA_pol_sigma_54"/>
</dbReference>
<keyword evidence="13" id="KW-1185">Reference proteome</keyword>
<feature type="domain" description="RNA polymerase sigma factor 54 DNA-binding" evidence="10">
    <location>
        <begin position="259"/>
        <end position="414"/>
    </location>
</feature>
<dbReference type="PROSITE" id="PS50044">
    <property type="entry name" value="SIGMA54_3"/>
    <property type="match status" value="1"/>
</dbReference>
<dbReference type="InterPro" id="IPR007634">
    <property type="entry name" value="RNA_pol_sigma_54_DNA-bd"/>
</dbReference>